<evidence type="ECO:0000313" key="3">
    <source>
        <dbReference type="Proteomes" id="UP001501455"/>
    </source>
</evidence>
<dbReference type="Proteomes" id="UP001501455">
    <property type="component" value="Unassembled WGS sequence"/>
</dbReference>
<reference evidence="3" key="1">
    <citation type="journal article" date="2019" name="Int. J. Syst. Evol. Microbiol.">
        <title>The Global Catalogue of Microorganisms (GCM) 10K type strain sequencing project: providing services to taxonomists for standard genome sequencing and annotation.</title>
        <authorList>
            <consortium name="The Broad Institute Genomics Platform"/>
            <consortium name="The Broad Institute Genome Sequencing Center for Infectious Disease"/>
            <person name="Wu L."/>
            <person name="Ma J."/>
        </authorList>
    </citation>
    <scope>NUCLEOTIDE SEQUENCE [LARGE SCALE GENOMIC DNA]</scope>
    <source>
        <strain evidence="3">JCM 4816</strain>
    </source>
</reference>
<dbReference type="EMBL" id="BAAAXF010000063">
    <property type="protein sequence ID" value="GAA3502052.1"/>
    <property type="molecule type" value="Genomic_DNA"/>
</dbReference>
<keyword evidence="3" id="KW-1185">Reference proteome</keyword>
<organism evidence="2 3">
    <name type="scientific">Streptomyces prasinosporus</name>
    <dbReference type="NCBI Taxonomy" id="68256"/>
    <lineage>
        <taxon>Bacteria</taxon>
        <taxon>Bacillati</taxon>
        <taxon>Actinomycetota</taxon>
        <taxon>Actinomycetes</taxon>
        <taxon>Kitasatosporales</taxon>
        <taxon>Streptomycetaceae</taxon>
        <taxon>Streptomyces</taxon>
        <taxon>Streptomyces albogriseolus group</taxon>
    </lineage>
</organism>
<protein>
    <submittedName>
        <fullName evidence="2">Uncharacterized protein</fullName>
    </submittedName>
</protein>
<comment type="caution">
    <text evidence="2">The sequence shown here is derived from an EMBL/GenBank/DDBJ whole genome shotgun (WGS) entry which is preliminary data.</text>
</comment>
<feature type="compositionally biased region" description="Basic and acidic residues" evidence="1">
    <location>
        <begin position="39"/>
        <end position="55"/>
    </location>
</feature>
<evidence type="ECO:0000313" key="2">
    <source>
        <dbReference type="EMBL" id="GAA3502052.1"/>
    </source>
</evidence>
<feature type="region of interest" description="Disordered" evidence="1">
    <location>
        <begin position="1"/>
        <end position="72"/>
    </location>
</feature>
<sequence>MQVRQLGGERAEVVGARSSAGLAAEHDVRLGDGDGDADAGEHAVHDRGADGERAARHPQTAESELGEARRGR</sequence>
<evidence type="ECO:0000256" key="1">
    <source>
        <dbReference type="SAM" id="MobiDB-lite"/>
    </source>
</evidence>
<name>A0ABP6U3J5_9ACTN</name>
<proteinExistence type="predicted"/>
<gene>
    <name evidence="2" type="ORF">GCM10019016_091600</name>
</gene>
<accession>A0ABP6U3J5</accession>